<reference evidence="1" key="1">
    <citation type="journal article" date="2015" name="Nature">
        <title>Complex archaea that bridge the gap between prokaryotes and eukaryotes.</title>
        <authorList>
            <person name="Spang A."/>
            <person name="Saw J.H."/>
            <person name="Jorgensen S.L."/>
            <person name="Zaremba-Niedzwiedzka K."/>
            <person name="Martijn J."/>
            <person name="Lind A.E."/>
            <person name="van Eijk R."/>
            <person name="Schleper C."/>
            <person name="Guy L."/>
            <person name="Ettema T.J."/>
        </authorList>
    </citation>
    <scope>NUCLEOTIDE SEQUENCE</scope>
</reference>
<dbReference type="EMBL" id="LAZR01003006">
    <property type="protein sequence ID" value="KKN23086.1"/>
    <property type="molecule type" value="Genomic_DNA"/>
</dbReference>
<name>A0A0F9RD67_9ZZZZ</name>
<sequence>MRTRYLHDPQRSEQLPEPVRDILGIFQDILEKLQDILGWFKDILG</sequence>
<organism evidence="1">
    <name type="scientific">marine sediment metagenome</name>
    <dbReference type="NCBI Taxonomy" id="412755"/>
    <lineage>
        <taxon>unclassified sequences</taxon>
        <taxon>metagenomes</taxon>
        <taxon>ecological metagenomes</taxon>
    </lineage>
</organism>
<proteinExistence type="predicted"/>
<protein>
    <submittedName>
        <fullName evidence="1">Uncharacterized protein</fullName>
    </submittedName>
</protein>
<accession>A0A0F9RD67</accession>
<comment type="caution">
    <text evidence="1">The sequence shown here is derived from an EMBL/GenBank/DDBJ whole genome shotgun (WGS) entry which is preliminary data.</text>
</comment>
<dbReference type="AlphaFoldDB" id="A0A0F9RD67"/>
<gene>
    <name evidence="1" type="ORF">LCGC14_0908510</name>
</gene>
<evidence type="ECO:0000313" key="1">
    <source>
        <dbReference type="EMBL" id="KKN23086.1"/>
    </source>
</evidence>